<feature type="transmembrane region" description="Helical" evidence="1">
    <location>
        <begin position="60"/>
        <end position="80"/>
    </location>
</feature>
<comment type="caution">
    <text evidence="3">The sequence shown here is derived from an EMBL/GenBank/DDBJ whole genome shotgun (WGS) entry which is preliminary data.</text>
</comment>
<feature type="domain" description="Phosphatidic acid phosphatase type 2/haloperoxidase" evidence="2">
    <location>
        <begin position="89"/>
        <end position="217"/>
    </location>
</feature>
<evidence type="ECO:0000259" key="2">
    <source>
        <dbReference type="Pfam" id="PF01569"/>
    </source>
</evidence>
<reference evidence="3 4" key="1">
    <citation type="submission" date="2018-03" db="EMBL/GenBank/DDBJ databases">
        <title>Genomic Encyclopedia of Archaeal and Bacterial Type Strains, Phase II (KMG-II): from individual species to whole genera.</title>
        <authorList>
            <person name="Goeker M."/>
        </authorList>
    </citation>
    <scope>NUCLEOTIDE SEQUENCE [LARGE SCALE GENOMIC DNA]</scope>
    <source>
        <strain evidence="3 4">DSM 43146</strain>
    </source>
</reference>
<proteinExistence type="predicted"/>
<keyword evidence="1" id="KW-1133">Transmembrane helix</keyword>
<dbReference type="AlphaFoldDB" id="A0A2T0KKT1"/>
<evidence type="ECO:0000313" key="3">
    <source>
        <dbReference type="EMBL" id="PRX24240.1"/>
    </source>
</evidence>
<protein>
    <submittedName>
        <fullName evidence="3">Membrane-associated phospholipid phosphatase</fullName>
    </submittedName>
</protein>
<dbReference type="Gene3D" id="1.20.144.10">
    <property type="entry name" value="Phosphatidic acid phosphatase type 2/haloperoxidase"/>
    <property type="match status" value="1"/>
</dbReference>
<dbReference type="InterPro" id="IPR000326">
    <property type="entry name" value="PAP2/HPO"/>
</dbReference>
<feature type="transmembrane region" description="Helical" evidence="1">
    <location>
        <begin position="92"/>
        <end position="110"/>
    </location>
</feature>
<dbReference type="EMBL" id="PVMZ01000002">
    <property type="protein sequence ID" value="PRX24240.1"/>
    <property type="molecule type" value="Genomic_DNA"/>
</dbReference>
<organism evidence="3 4">
    <name type="scientific">Actinoplanes italicus</name>
    <dbReference type="NCBI Taxonomy" id="113567"/>
    <lineage>
        <taxon>Bacteria</taxon>
        <taxon>Bacillati</taxon>
        <taxon>Actinomycetota</taxon>
        <taxon>Actinomycetes</taxon>
        <taxon>Micromonosporales</taxon>
        <taxon>Micromonosporaceae</taxon>
        <taxon>Actinoplanes</taxon>
    </lineage>
</organism>
<keyword evidence="4" id="KW-1185">Reference proteome</keyword>
<feature type="transmembrane region" description="Helical" evidence="1">
    <location>
        <begin position="143"/>
        <end position="162"/>
    </location>
</feature>
<feature type="transmembrane region" description="Helical" evidence="1">
    <location>
        <begin position="171"/>
        <end position="190"/>
    </location>
</feature>
<dbReference type="SUPFAM" id="SSF48317">
    <property type="entry name" value="Acid phosphatase/Vanadium-dependent haloperoxidase"/>
    <property type="match status" value="1"/>
</dbReference>
<dbReference type="Proteomes" id="UP000239415">
    <property type="component" value="Unassembled WGS sequence"/>
</dbReference>
<evidence type="ECO:0000256" key="1">
    <source>
        <dbReference type="SAM" id="Phobius"/>
    </source>
</evidence>
<gene>
    <name evidence="3" type="ORF">CLV67_10214</name>
</gene>
<dbReference type="Pfam" id="PF01569">
    <property type="entry name" value="PAP2"/>
    <property type="match status" value="1"/>
</dbReference>
<dbReference type="InterPro" id="IPR036938">
    <property type="entry name" value="PAP2/HPO_sf"/>
</dbReference>
<sequence length="242" mass="27251">MTDKITRSWWPDLLAIAAFTALSVALARGHLLDFDQRVADWAFAQHGQRQVYWTTRTFNYLGQGAQVLMPVAAILTLLWWRRTRSIRAALPFVAAFVLTYFTIGPAKIWFDRAAPKFPLENRTILFNPDASGNLSVSYPSGHVANALVWYAVIAILLAGLLGRGLTRRETFLIRVLPVTIVFFTTVYTGFHWITDSIAALFLGLVLGRLIERIPWDRVPLGPLDRFAGADHRLEGQVGRQDD</sequence>
<dbReference type="RefSeq" id="WP_203736882.1">
    <property type="nucleotide sequence ID" value="NZ_BOMO01000018.1"/>
</dbReference>
<evidence type="ECO:0000313" key="4">
    <source>
        <dbReference type="Proteomes" id="UP000239415"/>
    </source>
</evidence>
<dbReference type="PANTHER" id="PTHR14969">
    <property type="entry name" value="SPHINGOSINE-1-PHOSPHATE PHOSPHOHYDROLASE"/>
    <property type="match status" value="1"/>
</dbReference>
<keyword evidence="1" id="KW-0812">Transmembrane</keyword>
<dbReference type="PANTHER" id="PTHR14969:SF13">
    <property type="entry name" value="AT30094P"/>
    <property type="match status" value="1"/>
</dbReference>
<accession>A0A2T0KKT1</accession>
<keyword evidence="1" id="KW-0472">Membrane</keyword>
<name>A0A2T0KKT1_9ACTN</name>